<evidence type="ECO:0000259" key="10">
    <source>
        <dbReference type="PROSITE" id="PS50110"/>
    </source>
</evidence>
<dbReference type="RefSeq" id="WP_033025494.1">
    <property type="nucleotide sequence ID" value="NZ_AP022557.1"/>
</dbReference>
<dbReference type="Proteomes" id="UP000501421">
    <property type="component" value="Chromosome"/>
</dbReference>
<evidence type="ECO:0000259" key="9">
    <source>
        <dbReference type="PROSITE" id="PS01124"/>
    </source>
</evidence>
<reference evidence="12" key="1">
    <citation type="journal article" date="2020" name="Microbiol. Resour. Announc.">
        <title>Complete Genome Sequence of Geobacillus sp. Strain E55-1, Isolated from Mine Geyser in Japan.</title>
        <authorList>
            <person name="Miyazaki K."/>
            <person name="Hase E."/>
            <person name="Tokito N."/>
        </authorList>
    </citation>
    <scope>NUCLEOTIDE SEQUENCE [LARGE SCALE GENOMIC DNA]</scope>
    <source>
        <strain evidence="12">E55-1</strain>
    </source>
</reference>
<evidence type="ECO:0000256" key="2">
    <source>
        <dbReference type="ARBA" id="ARBA00022490"/>
    </source>
</evidence>
<evidence type="ECO:0000256" key="3">
    <source>
        <dbReference type="ARBA" id="ARBA00022553"/>
    </source>
</evidence>
<protein>
    <recommendedName>
        <fullName evidence="13">DNA-binding response regulator</fullName>
    </recommendedName>
</protein>
<gene>
    <name evidence="11" type="ORF">GsuE55_11540</name>
</gene>
<evidence type="ECO:0000256" key="6">
    <source>
        <dbReference type="ARBA" id="ARBA00023125"/>
    </source>
</evidence>
<keyword evidence="5" id="KW-0805">Transcription regulation</keyword>
<dbReference type="PROSITE" id="PS01124">
    <property type="entry name" value="HTH_ARAC_FAMILY_2"/>
    <property type="match status" value="1"/>
</dbReference>
<evidence type="ECO:0000256" key="8">
    <source>
        <dbReference type="PROSITE-ProRule" id="PRU00169"/>
    </source>
</evidence>
<name>A0A679FX76_9BACL</name>
<dbReference type="InterPro" id="IPR009057">
    <property type="entry name" value="Homeodomain-like_sf"/>
</dbReference>
<dbReference type="InterPro" id="IPR018062">
    <property type="entry name" value="HTH_AraC-typ_CS"/>
</dbReference>
<dbReference type="PANTHER" id="PTHR42713:SF3">
    <property type="entry name" value="TRANSCRIPTIONAL REGULATORY PROTEIN HPTR"/>
    <property type="match status" value="1"/>
</dbReference>
<evidence type="ECO:0000256" key="4">
    <source>
        <dbReference type="ARBA" id="ARBA00023012"/>
    </source>
</evidence>
<feature type="modified residue" description="4-aspartylphosphate" evidence="8">
    <location>
        <position position="55"/>
    </location>
</feature>
<keyword evidence="12" id="KW-1185">Reference proteome</keyword>
<dbReference type="InterPro" id="IPR001789">
    <property type="entry name" value="Sig_transdc_resp-reg_receiver"/>
</dbReference>
<dbReference type="Pfam" id="PF00072">
    <property type="entry name" value="Response_reg"/>
    <property type="match status" value="1"/>
</dbReference>
<evidence type="ECO:0000256" key="1">
    <source>
        <dbReference type="ARBA" id="ARBA00004496"/>
    </source>
</evidence>
<dbReference type="PROSITE" id="PS00041">
    <property type="entry name" value="HTH_ARAC_FAMILY_1"/>
    <property type="match status" value="1"/>
</dbReference>
<feature type="domain" description="HTH araC/xylS-type" evidence="9">
    <location>
        <begin position="410"/>
        <end position="508"/>
    </location>
</feature>
<dbReference type="Gene3D" id="3.40.50.2300">
    <property type="match status" value="1"/>
</dbReference>
<comment type="subcellular location">
    <subcellularLocation>
        <location evidence="1">Cytoplasm</location>
    </subcellularLocation>
</comment>
<dbReference type="GO" id="GO:0005737">
    <property type="term" value="C:cytoplasm"/>
    <property type="evidence" value="ECO:0007669"/>
    <property type="project" value="UniProtKB-SubCell"/>
</dbReference>
<dbReference type="PRINTS" id="PR00032">
    <property type="entry name" value="HTHARAC"/>
</dbReference>
<evidence type="ECO:0000313" key="12">
    <source>
        <dbReference type="Proteomes" id="UP000501421"/>
    </source>
</evidence>
<dbReference type="AlphaFoldDB" id="A0A679FX76"/>
<dbReference type="PANTHER" id="PTHR42713">
    <property type="entry name" value="HISTIDINE KINASE-RELATED"/>
    <property type="match status" value="1"/>
</dbReference>
<dbReference type="InterPro" id="IPR020449">
    <property type="entry name" value="Tscrpt_reg_AraC-type_HTH"/>
</dbReference>
<feature type="domain" description="Response regulatory" evidence="10">
    <location>
        <begin position="3"/>
        <end position="121"/>
    </location>
</feature>
<dbReference type="Pfam" id="PF12833">
    <property type="entry name" value="HTH_18"/>
    <property type="match status" value="1"/>
</dbReference>
<dbReference type="PROSITE" id="PS50110">
    <property type="entry name" value="RESPONSE_REGULATORY"/>
    <property type="match status" value="1"/>
</dbReference>
<dbReference type="GO" id="GO:0000160">
    <property type="term" value="P:phosphorelay signal transduction system"/>
    <property type="evidence" value="ECO:0007669"/>
    <property type="project" value="UniProtKB-KW"/>
</dbReference>
<keyword evidence="4" id="KW-0902">Two-component regulatory system</keyword>
<dbReference type="Gene3D" id="1.10.10.60">
    <property type="entry name" value="Homeodomain-like"/>
    <property type="match status" value="2"/>
</dbReference>
<dbReference type="InterPro" id="IPR018060">
    <property type="entry name" value="HTH_AraC"/>
</dbReference>
<keyword evidence="6" id="KW-0238">DNA-binding</keyword>
<keyword evidence="7" id="KW-0804">Transcription</keyword>
<dbReference type="EMBL" id="AP022557">
    <property type="protein sequence ID" value="BBW96321.1"/>
    <property type="molecule type" value="Genomic_DNA"/>
</dbReference>
<dbReference type="SMART" id="SM00342">
    <property type="entry name" value="HTH_ARAC"/>
    <property type="match status" value="1"/>
</dbReference>
<keyword evidence="2" id="KW-0963">Cytoplasm</keyword>
<dbReference type="GO" id="GO:0043565">
    <property type="term" value="F:sequence-specific DNA binding"/>
    <property type="evidence" value="ECO:0007669"/>
    <property type="project" value="InterPro"/>
</dbReference>
<evidence type="ECO:0000256" key="7">
    <source>
        <dbReference type="ARBA" id="ARBA00023163"/>
    </source>
</evidence>
<evidence type="ECO:0008006" key="13">
    <source>
        <dbReference type="Google" id="ProtNLM"/>
    </source>
</evidence>
<sequence>MHKVMLVDDEMFVREGMKTLIDWEGCGYRICGEADNGEQALREAARLRPDLIVTDIRMPGIDGLELIQRVSRSGQTGTKFIVVSGYNDFFYAQQSIKYGVCDFLLKPIDKREFEQSLSRMAEVLNQEKETRKKQQAEFLFYEWVTGKKGTSLREMGDWGVSSSILSGYAIIEINGKADMVHLAADAAYKTKIKEIYHRVVKQPIHFPIYEHGRQRYGLLFIGEGEEEIRHNLYRFSEQLVNVPLDVTIYVSAFSSPADCLQERIREAGEALRYKYVNDERIVFYEQVKEITLSYPSVDDGQCQTLVEYIEEARLEQLMTAMKDLFAQFRARRLSAEAVQTFVLYFVQKALQLVKRAGACEEQLTTLPRVLECQDYPFRLEELKKRMMDFAVECCWVVEEQRKPPSLCEIHKIKRYIEEHYAENLSLKSIAKQFYMNPVYLGQLFKKTYGLYFKEFLLQLRIGEAKKLLRTTNLRIYEVAEKVGFGSVDYFVTQFEKMEGLTPSEYRKKSTRSIL</sequence>
<keyword evidence="3 8" id="KW-0597">Phosphoprotein</keyword>
<dbReference type="InterPro" id="IPR011006">
    <property type="entry name" value="CheY-like_superfamily"/>
</dbReference>
<dbReference type="InterPro" id="IPR051552">
    <property type="entry name" value="HptR"/>
</dbReference>
<proteinExistence type="predicted"/>
<dbReference type="SUPFAM" id="SSF46689">
    <property type="entry name" value="Homeodomain-like"/>
    <property type="match status" value="2"/>
</dbReference>
<accession>A0A679FX76</accession>
<evidence type="ECO:0000313" key="11">
    <source>
        <dbReference type="EMBL" id="BBW96321.1"/>
    </source>
</evidence>
<dbReference type="SMART" id="SM00448">
    <property type="entry name" value="REC"/>
    <property type="match status" value="1"/>
</dbReference>
<dbReference type="GO" id="GO:0003700">
    <property type="term" value="F:DNA-binding transcription factor activity"/>
    <property type="evidence" value="ECO:0007669"/>
    <property type="project" value="InterPro"/>
</dbReference>
<evidence type="ECO:0000256" key="5">
    <source>
        <dbReference type="ARBA" id="ARBA00023015"/>
    </source>
</evidence>
<dbReference type="SUPFAM" id="SSF52172">
    <property type="entry name" value="CheY-like"/>
    <property type="match status" value="1"/>
</dbReference>
<dbReference type="CDD" id="cd17536">
    <property type="entry name" value="REC_YesN-like"/>
    <property type="match status" value="1"/>
</dbReference>
<organism evidence="11 12">
    <name type="scientific">Geobacillus subterraneus</name>
    <dbReference type="NCBI Taxonomy" id="129338"/>
    <lineage>
        <taxon>Bacteria</taxon>
        <taxon>Bacillati</taxon>
        <taxon>Bacillota</taxon>
        <taxon>Bacilli</taxon>
        <taxon>Bacillales</taxon>
        <taxon>Anoxybacillaceae</taxon>
        <taxon>Geobacillus</taxon>
    </lineage>
</organism>